<sequence length="284" mass="32359">MKWTHFVILQVIIVIAISGLIYMHNDKAAIVKIPPKELAQWYKPENKRHVWLHNMFKLRREMQAVQFYAESKQDDNLDKWSSDLEKHYKKIAEMVPTWSKKLDLSTISRMQANVASKDYQGVLTDLDSLQDNCDACHIDYQAITALTYRAPDFSNIEMEASVSFNDHMQSLIKQVNQIKIASDDGMTKLALSSLADLKLGMKSLGQVCNDCHKMEKKPYPNKAMQQTLVSLEHNLVNGSRKDQGMDLGTLAVQACANCHGTHRLAFGIKSLLHKEQTFAELVKH</sequence>
<evidence type="ECO:0000256" key="1">
    <source>
        <dbReference type="SAM" id="Phobius"/>
    </source>
</evidence>
<keyword evidence="4" id="KW-1185">Reference proteome</keyword>
<dbReference type="EMBL" id="JABBXH010000002">
    <property type="protein sequence ID" value="NMP30872.1"/>
    <property type="molecule type" value="Genomic_DNA"/>
</dbReference>
<dbReference type="SUPFAM" id="SSF48695">
    <property type="entry name" value="Multiheme cytochromes"/>
    <property type="match status" value="2"/>
</dbReference>
<dbReference type="InterPro" id="IPR023155">
    <property type="entry name" value="Cyt_c-552/4"/>
</dbReference>
<evidence type="ECO:0000313" key="4">
    <source>
        <dbReference type="Proteomes" id="UP000568664"/>
    </source>
</evidence>
<gene>
    <name evidence="3" type="ORF">HII17_04785</name>
</gene>
<comment type="caution">
    <text evidence="3">The sequence shown here is derived from an EMBL/GenBank/DDBJ whole genome shotgun (WGS) entry which is preliminary data.</text>
</comment>
<dbReference type="RefSeq" id="WP_169074225.1">
    <property type="nucleotide sequence ID" value="NZ_JABBXH010000002.1"/>
</dbReference>
<reference evidence="3 4" key="1">
    <citation type="submission" date="2020-04" db="EMBL/GenBank/DDBJ databases">
        <title>Thalassotalea sp. M1531, isolated from the surface of marine red alga.</title>
        <authorList>
            <person name="Pang L."/>
            <person name="Lu D.-C."/>
        </authorList>
    </citation>
    <scope>NUCLEOTIDE SEQUENCE [LARGE SCALE GENOMIC DNA]</scope>
    <source>
        <strain evidence="3 4">M1531</strain>
    </source>
</reference>
<protein>
    <recommendedName>
        <fullName evidence="2">Cytochrome c-552/4 domain-containing protein</fullName>
    </recommendedName>
</protein>
<evidence type="ECO:0000313" key="3">
    <source>
        <dbReference type="EMBL" id="NMP30872.1"/>
    </source>
</evidence>
<dbReference type="Proteomes" id="UP000568664">
    <property type="component" value="Unassembled WGS sequence"/>
</dbReference>
<organism evidence="3 4">
    <name type="scientific">Thalassotalea algicola</name>
    <dbReference type="NCBI Taxonomy" id="2716224"/>
    <lineage>
        <taxon>Bacteria</taxon>
        <taxon>Pseudomonadati</taxon>
        <taxon>Pseudomonadota</taxon>
        <taxon>Gammaproteobacteria</taxon>
        <taxon>Alteromonadales</taxon>
        <taxon>Colwelliaceae</taxon>
        <taxon>Thalassotalea</taxon>
    </lineage>
</organism>
<evidence type="ECO:0000259" key="2">
    <source>
        <dbReference type="Pfam" id="PF13435"/>
    </source>
</evidence>
<keyword evidence="1" id="KW-0472">Membrane</keyword>
<feature type="domain" description="Cytochrome c-552/4" evidence="2">
    <location>
        <begin position="207"/>
        <end position="262"/>
    </location>
</feature>
<accession>A0A7Y0Q6I3</accession>
<feature type="transmembrane region" description="Helical" evidence="1">
    <location>
        <begin position="6"/>
        <end position="23"/>
    </location>
</feature>
<dbReference type="Pfam" id="PF13435">
    <property type="entry name" value="Cytochrome_C554"/>
    <property type="match status" value="1"/>
</dbReference>
<name>A0A7Y0Q6I3_9GAMM</name>
<proteinExistence type="predicted"/>
<dbReference type="AlphaFoldDB" id="A0A7Y0Q6I3"/>
<dbReference type="InterPro" id="IPR036280">
    <property type="entry name" value="Multihaem_cyt_sf"/>
</dbReference>
<keyword evidence="1" id="KW-0812">Transmembrane</keyword>
<keyword evidence="1" id="KW-1133">Transmembrane helix</keyword>